<proteinExistence type="predicted"/>
<comment type="caution">
    <text evidence="1">The sequence shown here is derived from an EMBL/GenBank/DDBJ whole genome shotgun (WGS) entry which is preliminary data.</text>
</comment>
<evidence type="ECO:0000313" key="1">
    <source>
        <dbReference type="EMBL" id="KAJ3525306.1"/>
    </source>
</evidence>
<sequence>MAPPKKRMKIQPGNDLPCTSTTPDTVAIDNAELAREQAEQHRIITARMPIHALKTEWTIGKNRKVDWKRVQMLCAMFKTEGVKRTAEENRLFVLCDREDVIKMQRHMGLDDHAQTSPDGEALFFKDWCSAHGDDKVEVMAGQHRMKALEMFVLQMKMEKKELWWTCDFYDRGILPDWLNLELRVNRKDPMMVDSHGQIWTQVVAASSINKKLLREKKKGILKGEIRESLYMSSDIDFPVPRLAGIWRNERWREITSQWCETTVGRDTFNISTWYWMITCRMDDYWFSAFRSVMHTLSQLPGDALRNITGADWKKLSNSLTAGRSETDIQQLFYEGQQMSQGTASTTTRRRPGFLALLADDAYRDICVMGHIVSWLNPTPTVITNHSDNKKPALRNDLVPMLQHCSDQFVRETEKRLDVFLRYGDGMTMMGTAMVDSPAEAASVLLQQEVIDFTRAHIKAFKAPAARAHLERHWSQVNDKDGSQYACRFADDGEWLGLLEIVCRYVGDGVREQWTTSPPAHRTQELASIETRQVALEQARDLFNFLKSVPALSRIATLDSAAFRNSVVNWFLQQEESSSSTSPLSPSSTRKKQPQKEKTPTPTTAFEPRLSVLTQMIICNSEEPLEFNSLSRPGAGRYSNEDAPMSLGDVHSNGGGGGGGGDNNKVTGGPAREKKEGSMDGRFDSWLRPISAWM</sequence>
<dbReference type="Proteomes" id="UP001148629">
    <property type="component" value="Unassembled WGS sequence"/>
</dbReference>
<name>A0ACC1RTY4_9HYPO</name>
<reference evidence="1" key="1">
    <citation type="submission" date="2022-08" db="EMBL/GenBank/DDBJ databases">
        <title>Genome Sequence of Fusarium decemcellulare.</title>
        <authorList>
            <person name="Buettner E."/>
        </authorList>
    </citation>
    <scope>NUCLEOTIDE SEQUENCE</scope>
    <source>
        <strain evidence="1">Babe19</strain>
    </source>
</reference>
<evidence type="ECO:0000313" key="2">
    <source>
        <dbReference type="Proteomes" id="UP001148629"/>
    </source>
</evidence>
<organism evidence="1 2">
    <name type="scientific">Fusarium decemcellulare</name>
    <dbReference type="NCBI Taxonomy" id="57161"/>
    <lineage>
        <taxon>Eukaryota</taxon>
        <taxon>Fungi</taxon>
        <taxon>Dikarya</taxon>
        <taxon>Ascomycota</taxon>
        <taxon>Pezizomycotina</taxon>
        <taxon>Sordariomycetes</taxon>
        <taxon>Hypocreomycetidae</taxon>
        <taxon>Hypocreales</taxon>
        <taxon>Nectriaceae</taxon>
        <taxon>Fusarium</taxon>
        <taxon>Fusarium decemcellulare species complex</taxon>
    </lineage>
</organism>
<gene>
    <name evidence="1" type="ORF">NM208_g11697</name>
</gene>
<dbReference type="EMBL" id="JANRMS010001932">
    <property type="protein sequence ID" value="KAJ3525306.1"/>
    <property type="molecule type" value="Genomic_DNA"/>
</dbReference>
<protein>
    <submittedName>
        <fullName evidence="1">Uncharacterized protein</fullName>
    </submittedName>
</protein>
<accession>A0ACC1RTY4</accession>
<keyword evidence="2" id="KW-1185">Reference proteome</keyword>